<dbReference type="EMBL" id="FSQE01000003">
    <property type="protein sequence ID" value="SIM81872.1"/>
    <property type="molecule type" value="Genomic_DNA"/>
</dbReference>
<keyword evidence="1" id="KW-1133">Transmembrane helix</keyword>
<accession>A0A1N0XQF8</accession>
<dbReference type="EMBL" id="FSHM01000010">
    <property type="protein sequence ID" value="SIB95873.1"/>
    <property type="molecule type" value="Genomic_DNA"/>
</dbReference>
<dbReference type="GeneID" id="93377503"/>
<organism evidence="3 4">
    <name type="scientific">Mycobacteroides abscessus subsp. abscessus</name>
    <dbReference type="NCBI Taxonomy" id="1185650"/>
    <lineage>
        <taxon>Bacteria</taxon>
        <taxon>Bacillati</taxon>
        <taxon>Actinomycetota</taxon>
        <taxon>Actinomycetes</taxon>
        <taxon>Mycobacteriales</taxon>
        <taxon>Mycobacteriaceae</taxon>
        <taxon>Mycobacteroides</taxon>
        <taxon>Mycobacteroides abscessus</taxon>
    </lineage>
</organism>
<sequence length="70" mass="8049">MSAMAIIAATLVMLSPFALAIALSWIARRNKTFRIHLDQFRIAAPMGGTFAEDRDLERQRHEMEAIRTRY</sequence>
<comment type="caution">
    <text evidence="3">The sequence shown here is derived from an EMBL/GenBank/DDBJ whole genome shotgun (WGS) entry which is preliminary data.</text>
</comment>
<dbReference type="RefSeq" id="WP_005098680.1">
    <property type="nucleotide sequence ID" value="NZ_AP028613.1"/>
</dbReference>
<evidence type="ECO:0000313" key="5">
    <source>
        <dbReference type="Proteomes" id="UP000185210"/>
    </source>
</evidence>
<feature type="transmembrane region" description="Helical" evidence="1">
    <location>
        <begin position="6"/>
        <end position="27"/>
    </location>
</feature>
<keyword evidence="1" id="KW-0812">Transmembrane</keyword>
<proteinExistence type="predicted"/>
<keyword evidence="1" id="KW-0472">Membrane</keyword>
<evidence type="ECO:0000256" key="1">
    <source>
        <dbReference type="SAM" id="Phobius"/>
    </source>
</evidence>
<reference evidence="4 5" key="1">
    <citation type="submission" date="2016-11" db="EMBL/GenBank/DDBJ databases">
        <authorList>
            <consortium name="Pathogen Informatics"/>
        </authorList>
    </citation>
    <scope>NUCLEOTIDE SEQUENCE [LARGE SCALE GENOMIC DNA]</scope>
    <source>
        <strain evidence="2 5">104</strain>
        <strain evidence="3 4">696</strain>
    </source>
</reference>
<gene>
    <name evidence="2" type="ORF">SAMEA2070301_04929</name>
    <name evidence="3" type="ORF">SAMEA2152244_02456</name>
</gene>
<evidence type="ECO:0000313" key="2">
    <source>
        <dbReference type="EMBL" id="SIB95873.1"/>
    </source>
</evidence>
<protein>
    <recommendedName>
        <fullName evidence="6">Transmembrane protein</fullName>
    </recommendedName>
</protein>
<dbReference type="AlphaFoldDB" id="A0A1N0XQF8"/>
<dbReference type="Proteomes" id="UP000185210">
    <property type="component" value="Unassembled WGS sequence"/>
</dbReference>
<evidence type="ECO:0000313" key="4">
    <source>
        <dbReference type="Proteomes" id="UP000184831"/>
    </source>
</evidence>
<evidence type="ECO:0008006" key="6">
    <source>
        <dbReference type="Google" id="ProtNLM"/>
    </source>
</evidence>
<dbReference type="Proteomes" id="UP000184831">
    <property type="component" value="Unassembled WGS sequence"/>
</dbReference>
<name>A0A1N0XQF8_9MYCO</name>
<evidence type="ECO:0000313" key="3">
    <source>
        <dbReference type="EMBL" id="SIM81872.1"/>
    </source>
</evidence>